<comment type="caution">
    <text evidence="2">The sequence shown here is derived from an EMBL/GenBank/DDBJ whole genome shotgun (WGS) entry which is preliminary data.</text>
</comment>
<feature type="transmembrane region" description="Helical" evidence="1">
    <location>
        <begin position="86"/>
        <end position="110"/>
    </location>
</feature>
<evidence type="ECO:0000313" key="3">
    <source>
        <dbReference type="Proteomes" id="UP000561726"/>
    </source>
</evidence>
<dbReference type="RefSeq" id="WP_236628782.1">
    <property type="nucleotide sequence ID" value="NZ_JACHBQ010000001.1"/>
</dbReference>
<evidence type="ECO:0000256" key="1">
    <source>
        <dbReference type="SAM" id="Phobius"/>
    </source>
</evidence>
<dbReference type="EMBL" id="JACHBQ010000001">
    <property type="protein sequence ID" value="MBB5640272.1"/>
    <property type="molecule type" value="Genomic_DNA"/>
</dbReference>
<keyword evidence="1" id="KW-0472">Membrane</keyword>
<evidence type="ECO:0000313" key="2">
    <source>
        <dbReference type="EMBL" id="MBB5640272.1"/>
    </source>
</evidence>
<organism evidence="2 3">
    <name type="scientific">Cryobacterium roopkundense</name>
    <dbReference type="NCBI Taxonomy" id="1001240"/>
    <lineage>
        <taxon>Bacteria</taxon>
        <taxon>Bacillati</taxon>
        <taxon>Actinomycetota</taxon>
        <taxon>Actinomycetes</taxon>
        <taxon>Micrococcales</taxon>
        <taxon>Microbacteriaceae</taxon>
        <taxon>Cryobacterium</taxon>
    </lineage>
</organism>
<keyword evidence="1" id="KW-0812">Transmembrane</keyword>
<sequence length="115" mass="11953">MTGWGGIEWDAFMIVAGAALASTVVLVTLYSLGIRLLTTGGRIPLVEPAEFTGAITVMWSKKAAKLAKRARKAAEASPLSDAQKAAAILGGYLCFTLCAAAVLYGVYLIVPALHA</sequence>
<reference evidence="2 3" key="1">
    <citation type="submission" date="2020-08" db="EMBL/GenBank/DDBJ databases">
        <title>Sequencing the genomes of 1000 actinobacteria strains.</title>
        <authorList>
            <person name="Klenk H.-P."/>
        </authorList>
    </citation>
    <scope>NUCLEOTIDE SEQUENCE [LARGE SCALE GENOMIC DNA]</scope>
    <source>
        <strain evidence="2 3">DSM 21065</strain>
    </source>
</reference>
<keyword evidence="1" id="KW-1133">Transmembrane helix</keyword>
<dbReference type="Proteomes" id="UP000561726">
    <property type="component" value="Unassembled WGS sequence"/>
</dbReference>
<accession>A0A7W8ZU85</accession>
<proteinExistence type="predicted"/>
<name>A0A7W8ZU85_9MICO</name>
<feature type="transmembrane region" description="Helical" evidence="1">
    <location>
        <begin position="12"/>
        <end position="32"/>
    </location>
</feature>
<gene>
    <name evidence="2" type="ORF">BJ997_000820</name>
</gene>
<evidence type="ECO:0008006" key="4">
    <source>
        <dbReference type="Google" id="ProtNLM"/>
    </source>
</evidence>
<dbReference type="AlphaFoldDB" id="A0A7W8ZU85"/>
<protein>
    <recommendedName>
        <fullName evidence="4">Peptidase</fullName>
    </recommendedName>
</protein>